<protein>
    <recommendedName>
        <fullName evidence="3">OmpR/PhoB-type domain-containing protein</fullName>
    </recommendedName>
</protein>
<evidence type="ECO:0008006" key="3">
    <source>
        <dbReference type="Google" id="ProtNLM"/>
    </source>
</evidence>
<dbReference type="EMBL" id="AP018907">
    <property type="protein sequence ID" value="BBF92847.1"/>
    <property type="molecule type" value="Genomic_DNA"/>
</dbReference>
<dbReference type="RefSeq" id="WP_126399032.1">
    <property type="nucleotide sequence ID" value="NZ_AP018907.1"/>
</dbReference>
<sequence>MPRRPPLTECPCCKTKLDEPIDVEVLALHAGLTEDEEAVLFALIEERGRWLNGEKIADVIYADDPNGGPDQWAKQQAAVRNVMSGLRQKLPGTRLYVEHLNQRGWVVRLAPTGFSGWRGA</sequence>
<dbReference type="OrthoDB" id="8237486at2"/>
<evidence type="ECO:0000313" key="1">
    <source>
        <dbReference type="EMBL" id="BBF92847.1"/>
    </source>
</evidence>
<dbReference type="KEGG" id="blag:BLTE_15320"/>
<name>A0A348FZW4_9HYPH</name>
<accession>A0A348FZW4</accession>
<reference evidence="1 2" key="1">
    <citation type="submission" date="2018-08" db="EMBL/GenBank/DDBJ databases">
        <title>Complete genome sequencing of Blastochloris tepida GI.</title>
        <authorList>
            <person name="Tsukatani Y."/>
            <person name="Mori H."/>
        </authorList>
    </citation>
    <scope>NUCLEOTIDE SEQUENCE [LARGE SCALE GENOMIC DNA]</scope>
    <source>
        <strain evidence="1 2">GI</strain>
    </source>
</reference>
<gene>
    <name evidence="1" type="ORF">BLTE_15320</name>
</gene>
<dbReference type="AlphaFoldDB" id="A0A348FZW4"/>
<organism evidence="1 2">
    <name type="scientific">Blastochloris tepida</name>
    <dbReference type="NCBI Taxonomy" id="2233851"/>
    <lineage>
        <taxon>Bacteria</taxon>
        <taxon>Pseudomonadati</taxon>
        <taxon>Pseudomonadota</taxon>
        <taxon>Alphaproteobacteria</taxon>
        <taxon>Hyphomicrobiales</taxon>
        <taxon>Blastochloridaceae</taxon>
        <taxon>Blastochloris</taxon>
    </lineage>
</organism>
<proteinExistence type="predicted"/>
<keyword evidence="2" id="KW-1185">Reference proteome</keyword>
<evidence type="ECO:0000313" key="2">
    <source>
        <dbReference type="Proteomes" id="UP000266934"/>
    </source>
</evidence>
<dbReference type="Proteomes" id="UP000266934">
    <property type="component" value="Chromosome"/>
</dbReference>